<dbReference type="RefSeq" id="WP_158510202.1">
    <property type="nucleotide sequence ID" value="NZ_BJMC01000009.1"/>
</dbReference>
<evidence type="ECO:0000313" key="1">
    <source>
        <dbReference type="EMBL" id="AIY17519.2"/>
    </source>
</evidence>
<dbReference type="eggNOG" id="ENOG5033DZY">
    <property type="taxonomic scope" value="Bacteria"/>
</dbReference>
<protein>
    <submittedName>
        <fullName evidence="1">Uncharacterized protein</fullName>
    </submittedName>
</protein>
<dbReference type="Proteomes" id="UP000030300">
    <property type="component" value="Chromosome"/>
</dbReference>
<gene>
    <name evidence="1" type="ORF">KR76_13540</name>
</gene>
<dbReference type="EMBL" id="CP009896">
    <property type="protein sequence ID" value="AIY17519.2"/>
    <property type="molecule type" value="Genomic_DNA"/>
</dbReference>
<accession>A0A0A1DJN1</accession>
<dbReference type="OrthoDB" id="4774205at2"/>
<organism evidence="1 2">
    <name type="scientific">Nocardioides simplex</name>
    <name type="common">Arthrobacter simplex</name>
    <dbReference type="NCBI Taxonomy" id="2045"/>
    <lineage>
        <taxon>Bacteria</taxon>
        <taxon>Bacillati</taxon>
        <taxon>Actinomycetota</taxon>
        <taxon>Actinomycetes</taxon>
        <taxon>Propionibacteriales</taxon>
        <taxon>Nocardioidaceae</taxon>
        <taxon>Pimelobacter</taxon>
    </lineage>
</organism>
<dbReference type="SUPFAM" id="SSF101447">
    <property type="entry name" value="Formin homology 2 domain (FH2 domain)"/>
    <property type="match status" value="1"/>
</dbReference>
<reference evidence="1 2" key="1">
    <citation type="journal article" date="2015" name="Genome Announc.">
        <title>Complete Genome Sequence of Steroid-Transforming Nocardioides simplex VKM Ac-2033D.</title>
        <authorList>
            <person name="Shtratnikova V.Y."/>
            <person name="Schelkunov M.I."/>
            <person name="Pekov Y.A."/>
            <person name="Fokina V.V."/>
            <person name="Logacheva M.D."/>
            <person name="Sokolov S.L."/>
            <person name="Bragin E.Y."/>
            <person name="Ashapkin V.V."/>
            <person name="Donova M.V."/>
        </authorList>
    </citation>
    <scope>NUCLEOTIDE SEQUENCE [LARGE SCALE GENOMIC DNA]</scope>
    <source>
        <strain evidence="1 2">VKM Ac-2033D</strain>
    </source>
</reference>
<evidence type="ECO:0000313" key="2">
    <source>
        <dbReference type="Proteomes" id="UP000030300"/>
    </source>
</evidence>
<sequence>MSQQPPPPPPPPPPPGYLRLTVQGNFMLSMITPSIQLDGYPVAAKYGQNVYPVVPGVHQVAGYAQWMWRYGHAQQQFQVAPGQTVDVFYAAPALTFIGGRIGFEKQRTPGLLALLLVLGGILAVLVGLVVLVAVSA</sequence>
<keyword evidence="2" id="KW-1185">Reference proteome</keyword>
<dbReference type="HOGENOM" id="CLU_1873281_0_0_11"/>
<dbReference type="STRING" id="2045.KR76_13540"/>
<proteinExistence type="predicted"/>
<dbReference type="KEGG" id="psim:KR76_13540"/>
<name>A0A0A1DJN1_NOCSI</name>
<dbReference type="AlphaFoldDB" id="A0A0A1DJN1"/>
<dbReference type="GeneID" id="96609891"/>